<dbReference type="AlphaFoldDB" id="A0A5J4X5E4"/>
<comment type="caution">
    <text evidence="1">The sequence shown here is derived from an EMBL/GenBank/DDBJ whole genome shotgun (WGS) entry which is preliminary data.</text>
</comment>
<sequence>MPKCQSGSHFGILAFWHFSQFRSKLRIYGREQKAEEHLIGADICWSFIEYIVTEHSPVEMRSKAPTLVIPGDKAIFNKKNVQVHVIHRRFVS</sequence>
<evidence type="ECO:0000313" key="2">
    <source>
        <dbReference type="Proteomes" id="UP000324800"/>
    </source>
</evidence>
<dbReference type="Proteomes" id="UP000324800">
    <property type="component" value="Unassembled WGS sequence"/>
</dbReference>
<reference evidence="1 2" key="1">
    <citation type="submission" date="2019-03" db="EMBL/GenBank/DDBJ databases">
        <title>Single cell metagenomics reveals metabolic interactions within the superorganism composed of flagellate Streblomastix strix and complex community of Bacteroidetes bacteria on its surface.</title>
        <authorList>
            <person name="Treitli S.C."/>
            <person name="Kolisko M."/>
            <person name="Husnik F."/>
            <person name="Keeling P."/>
            <person name="Hampl V."/>
        </authorList>
    </citation>
    <scope>NUCLEOTIDE SEQUENCE [LARGE SCALE GENOMIC DNA]</scope>
    <source>
        <strain evidence="1">ST1C</strain>
    </source>
</reference>
<name>A0A5J4X5E4_9EUKA</name>
<protein>
    <submittedName>
        <fullName evidence="1">Uncharacterized protein</fullName>
    </submittedName>
</protein>
<organism evidence="1 2">
    <name type="scientific">Streblomastix strix</name>
    <dbReference type="NCBI Taxonomy" id="222440"/>
    <lineage>
        <taxon>Eukaryota</taxon>
        <taxon>Metamonada</taxon>
        <taxon>Preaxostyla</taxon>
        <taxon>Oxymonadida</taxon>
        <taxon>Streblomastigidae</taxon>
        <taxon>Streblomastix</taxon>
    </lineage>
</organism>
<dbReference type="EMBL" id="SNRW01000235">
    <property type="protein sequence ID" value="KAA6402440.1"/>
    <property type="molecule type" value="Genomic_DNA"/>
</dbReference>
<gene>
    <name evidence="1" type="ORF">EZS28_002035</name>
</gene>
<evidence type="ECO:0000313" key="1">
    <source>
        <dbReference type="EMBL" id="KAA6402440.1"/>
    </source>
</evidence>
<accession>A0A5J4X5E4</accession>
<proteinExistence type="predicted"/>